<keyword evidence="2" id="KW-0472">Membrane</keyword>
<dbReference type="InterPro" id="IPR036457">
    <property type="entry name" value="PPM-type-like_dom_sf"/>
</dbReference>
<protein>
    <submittedName>
        <fullName evidence="4">Diguanylate cyclase/phosphodiesterase (GGDEF &amp; EAL domains) with PAS/PAC sensor(S)</fullName>
    </submittedName>
</protein>
<proteinExistence type="predicted"/>
<organism evidence="4">
    <name type="scientific">hydrothermal vent metagenome</name>
    <dbReference type="NCBI Taxonomy" id="652676"/>
    <lineage>
        <taxon>unclassified sequences</taxon>
        <taxon>metagenomes</taxon>
        <taxon>ecological metagenomes</taxon>
    </lineage>
</organism>
<dbReference type="PANTHER" id="PTHR43156">
    <property type="entry name" value="STAGE II SPORULATION PROTEIN E-RELATED"/>
    <property type="match status" value="1"/>
</dbReference>
<dbReference type="SMART" id="SM00331">
    <property type="entry name" value="PP2C_SIG"/>
    <property type="match status" value="1"/>
</dbReference>
<dbReference type="PANTHER" id="PTHR43156:SF2">
    <property type="entry name" value="STAGE II SPORULATION PROTEIN E"/>
    <property type="match status" value="1"/>
</dbReference>
<evidence type="ECO:0000256" key="2">
    <source>
        <dbReference type="SAM" id="Phobius"/>
    </source>
</evidence>
<accession>A0A3B1BYK1</accession>
<gene>
    <name evidence="4" type="ORF">MNBD_NITROSPINAE02-150</name>
</gene>
<dbReference type="Gene3D" id="3.60.40.10">
    <property type="entry name" value="PPM-type phosphatase domain"/>
    <property type="match status" value="1"/>
</dbReference>
<dbReference type="InterPro" id="IPR001932">
    <property type="entry name" value="PPM-type_phosphatase-like_dom"/>
</dbReference>
<evidence type="ECO:0000259" key="3">
    <source>
        <dbReference type="SMART" id="SM00331"/>
    </source>
</evidence>
<dbReference type="Pfam" id="PF21623">
    <property type="entry name" value="HK_sensor_dom_bact"/>
    <property type="match status" value="1"/>
</dbReference>
<feature type="transmembrane region" description="Helical" evidence="2">
    <location>
        <begin position="329"/>
        <end position="349"/>
    </location>
</feature>
<evidence type="ECO:0000313" key="4">
    <source>
        <dbReference type="EMBL" id="VAX23039.1"/>
    </source>
</evidence>
<feature type="transmembrane region" description="Helical" evidence="2">
    <location>
        <begin position="6"/>
        <end position="25"/>
    </location>
</feature>
<evidence type="ECO:0000256" key="1">
    <source>
        <dbReference type="ARBA" id="ARBA00022801"/>
    </source>
</evidence>
<dbReference type="SUPFAM" id="SSF103190">
    <property type="entry name" value="Sensory domain-like"/>
    <property type="match status" value="2"/>
</dbReference>
<dbReference type="GO" id="GO:0016791">
    <property type="term" value="F:phosphatase activity"/>
    <property type="evidence" value="ECO:0007669"/>
    <property type="project" value="TreeGrafter"/>
</dbReference>
<name>A0A3B1BYK1_9ZZZZ</name>
<keyword evidence="2" id="KW-0812">Transmembrane</keyword>
<dbReference type="EMBL" id="UOGE01000080">
    <property type="protein sequence ID" value="VAX23039.1"/>
    <property type="molecule type" value="Genomic_DNA"/>
</dbReference>
<dbReference type="InterPro" id="IPR052016">
    <property type="entry name" value="Bact_Sigma-Reg"/>
</dbReference>
<dbReference type="AlphaFoldDB" id="A0A3B1BYK1"/>
<keyword evidence="1" id="KW-0378">Hydrolase</keyword>
<dbReference type="InterPro" id="IPR048760">
    <property type="entry name" value="VP0354-like_sensor_dom"/>
</dbReference>
<keyword evidence="2" id="KW-1133">Transmembrane helix</keyword>
<reference evidence="4" key="1">
    <citation type="submission" date="2018-06" db="EMBL/GenBank/DDBJ databases">
        <authorList>
            <person name="Zhirakovskaya E."/>
        </authorList>
    </citation>
    <scope>NUCLEOTIDE SEQUENCE</scope>
</reference>
<dbReference type="Pfam" id="PF07228">
    <property type="entry name" value="SpoIIE"/>
    <property type="match status" value="1"/>
</dbReference>
<sequence length="728" mass="81850">MIKKFLLYFIPVAFILAIILGYIHFLDAKSDRALIEAKEAVNIVLQKRTITGNFKNVVSDLMYLAVNLNVHKFLIDSDEKLLSELAENYLSFATNKGLYDQVRYIDESGMEIIRINYNNGDPRIVPTSKLQNKIGRYYFKNTSALDKGEVFVSPLDLNMEGGRIENPLKPVIRFATPIAMGGEKRGILILNYLAAILLNDIKSISNNMLGEVSFLNSGGYWLIGPDPQKEWGFMYADRLGMTFRNEFPEASKQIFRKEEGILENSSGLFTFTTIYPIKEVEKSLVTVLANATGEEVVGPDAKDYYWKIVSRVPPEKLYKRSNTVKWRLARLYLALVCLVGVGAWFLAIANVRRKEAEERFLIQFRKMEKALDRAEEVQQFLSKKPGLTPFFVISSVYRTSKTIGGGDTVRWLTFKSRYGAVYVHDVSGHDIEELLLNILSTAIVDDYKICQGSKTVCLPSDVLAGMNDRLVKFCQKTGHYVTAVYMLLDFESRDILFSLAGHPMPWLISSSEPPRQVGGRGMIMGMFDIGPEEIENSYTNFTLRLKQGEVLLVYTDGLMDEEGASGIKFKEVFEKEVLPGLSGKTPQEAYEILKEALKNHLGDIEPDDDISFVFLGARPEDQYEVFDPKIAGSCKLIADKLKSSHWGDESIKNIDKALGETIAQLNNDGDYAVNGTRFEIGYILDGDVLELSISPEVSKTPLGDLADEIYFSESGASAWMLFGKDSNR</sequence>
<dbReference type="Gene3D" id="3.30.450.20">
    <property type="entry name" value="PAS domain"/>
    <property type="match status" value="2"/>
</dbReference>
<dbReference type="InterPro" id="IPR029151">
    <property type="entry name" value="Sensor-like_sf"/>
</dbReference>
<feature type="domain" description="PPM-type phosphatase" evidence="3">
    <location>
        <begin position="388"/>
        <end position="617"/>
    </location>
</feature>